<sequence length="965" mass="110202">MTHNLKGILGESLERLGTGKAKPLMIIDTTFGGGKTHTLVALYHLFENSWLLKKNENIKELLKQREMTEIPEVSMVSIDARDLSGIESEYKTIWGEIGRQLNCYDRFEEYDKKMQRPTTKVLTEVLENQNKPVLILLDELVNYLKDSEGIKVGDTNLSNITISFLHNITEAISKTEKAMMVLTLPGFEPAYIKQSELLEGYKESVRSIIAREGSFVVPLRKDDVYTIVKKRLFENIDENLAIAVAEEIQSFYTKNSNYLPEVVKSTEYFKSLEKAYPFHPIIIDILYDRIATISEFNKTRGVLRLLSHVIKRVYQKRNNLDIDLIITPGIIDLLDNSIYNELTNRIDRGEFQNVIRTDIVNEDHKARAQALEPITYMGSNVRIATTIYLYTLIGSTKDYSRGATIKDIALAVSVPKLLYPGDVEESIDKMDSIDGLWYFKQTAGHWYFTVDISIKKLINDAKTRISRIQKKKEIKSRLSKMLRTDIFDVRVWESDVKNPTKPTLVVTDYQYLPSTEGGKPSEGLKDIVEKEGQNFREKQNLIYLLVPKKERISKMEDTVALYLAIKDLKTSTDTKEQLKTYKKKIEEYEKETNSNSNSTIELCYSMIFYPKGNDLKYITLQSGLEGAKNLPEKVYLALKKADKILEDLHPSFIADRVLQEKAISFSDLYERFQNNPSLPLPKNKEILKNSVNNGVDQGLFASYKGSMQDISEINLCKFDTITNDFEYKQPIKGGVKDAYQILPKNLADELFDKLNDIVENTKVCPHCKGRNSKSAVKCTCCGESFDTVEPPEPPRKPGDKEDIECPYCKTKNPKGSEKCEKCGKWIITKKLTFTSIDEFLEDVEEQAFKLQKVEFRLPTTQTLQAARFRLSTLTTGYNPKIKASMQGDKIGLNIKEAEKVDVNELSDIVQRLSNLVQEDVVTTIKFDYDDGIDVSSLIESFKGLKAYEDEIEFKAEIITSEKVGI</sequence>
<protein>
    <submittedName>
        <fullName evidence="2">DUF499 domain-containing protein</fullName>
    </submittedName>
</protein>
<evidence type="ECO:0000313" key="3">
    <source>
        <dbReference type="Proteomes" id="UP000681041"/>
    </source>
</evidence>
<proteinExistence type="predicted"/>
<gene>
    <name evidence="2" type="ORF">HYG87_00565</name>
</gene>
<accession>A0A8T8KAB0</accession>
<reference evidence="2" key="1">
    <citation type="submission" date="2020-07" db="EMBL/GenBank/DDBJ databases">
        <title>Methanobacterium. sp. MethCan genome.</title>
        <authorList>
            <person name="Postec A."/>
            <person name="Quemeneur M."/>
        </authorList>
    </citation>
    <scope>NUCLEOTIDE SEQUENCE</scope>
    <source>
        <strain evidence="2">MethCAN</strain>
    </source>
</reference>
<keyword evidence="1" id="KW-0175">Coiled coil</keyword>
<evidence type="ECO:0000256" key="1">
    <source>
        <dbReference type="SAM" id="Coils"/>
    </source>
</evidence>
<evidence type="ECO:0000313" key="2">
    <source>
        <dbReference type="EMBL" id="QUH22361.1"/>
    </source>
</evidence>
<dbReference type="Pfam" id="PF04465">
    <property type="entry name" value="DUF499"/>
    <property type="match status" value="2"/>
</dbReference>
<dbReference type="AlphaFoldDB" id="A0A8T8KAB0"/>
<dbReference type="EMBL" id="CP058560">
    <property type="protein sequence ID" value="QUH22361.1"/>
    <property type="molecule type" value="Genomic_DNA"/>
</dbReference>
<name>A0A8T8KAB0_9EURY</name>
<dbReference type="OrthoDB" id="76898at2157"/>
<dbReference type="Proteomes" id="UP000681041">
    <property type="component" value="Chromosome"/>
</dbReference>
<dbReference type="GeneID" id="64819211"/>
<dbReference type="InterPro" id="IPR007555">
    <property type="entry name" value="DUF499"/>
</dbReference>
<feature type="coiled-coil region" evidence="1">
    <location>
        <begin position="571"/>
        <end position="598"/>
    </location>
</feature>
<organism evidence="2 3">
    <name type="scientific">Methanobacterium alkalithermotolerans</name>
    <dbReference type="NCBI Taxonomy" id="2731220"/>
    <lineage>
        <taxon>Archaea</taxon>
        <taxon>Methanobacteriati</taxon>
        <taxon>Methanobacteriota</taxon>
        <taxon>Methanomada group</taxon>
        <taxon>Methanobacteria</taxon>
        <taxon>Methanobacteriales</taxon>
        <taxon>Methanobacteriaceae</taxon>
        <taxon>Methanobacterium</taxon>
    </lineage>
</organism>
<keyword evidence="3" id="KW-1185">Reference proteome</keyword>
<dbReference type="KEGG" id="meme:HYG87_00565"/>
<dbReference type="RefSeq" id="WP_211533304.1">
    <property type="nucleotide sequence ID" value="NZ_CP058560.1"/>
</dbReference>